<dbReference type="PROSITE" id="PS50905">
    <property type="entry name" value="FERRITIN_LIKE"/>
    <property type="match status" value="1"/>
</dbReference>
<dbReference type="PANTHER" id="PTHR43865">
    <property type="entry name" value="RUBRERYTHRIN-RELATED"/>
    <property type="match status" value="1"/>
</dbReference>
<dbReference type="PROSITE" id="PS50903">
    <property type="entry name" value="RUBREDOXIN_LIKE"/>
    <property type="match status" value="1"/>
</dbReference>
<organism evidence="8">
    <name type="scientific">uncultured Desulfobacteraceae bacterium</name>
    <dbReference type="NCBI Taxonomy" id="218296"/>
    <lineage>
        <taxon>Bacteria</taxon>
        <taxon>Pseudomonadati</taxon>
        <taxon>Thermodesulfobacteriota</taxon>
        <taxon>Desulfobacteria</taxon>
        <taxon>Desulfobacterales</taxon>
        <taxon>Desulfobacteraceae</taxon>
        <taxon>environmental samples</taxon>
    </lineage>
</organism>
<dbReference type="Gene3D" id="2.20.28.10">
    <property type="match status" value="1"/>
</dbReference>
<dbReference type="InterPro" id="IPR003251">
    <property type="entry name" value="Rr_diiron-bd_dom"/>
</dbReference>
<dbReference type="Pfam" id="PF02915">
    <property type="entry name" value="Rubrerythrin"/>
    <property type="match status" value="1"/>
</dbReference>
<evidence type="ECO:0000259" key="6">
    <source>
        <dbReference type="PROSITE" id="PS50903"/>
    </source>
</evidence>
<gene>
    <name evidence="8" type="primary">rbr</name>
    <name evidence="8" type="ORF">EPICR_30235</name>
</gene>
<proteinExistence type="predicted"/>
<dbReference type="InterPro" id="IPR052364">
    <property type="entry name" value="Rubrerythrin"/>
</dbReference>
<dbReference type="InterPro" id="IPR009040">
    <property type="entry name" value="Ferritin-like_diiron"/>
</dbReference>
<dbReference type="InterPro" id="IPR012347">
    <property type="entry name" value="Ferritin-like"/>
</dbReference>
<dbReference type="PANTHER" id="PTHR43865:SF1">
    <property type="entry name" value="RUBRERYTHRIN-RELATED"/>
    <property type="match status" value="1"/>
</dbReference>
<accession>A0A484HGG3</accession>
<evidence type="ECO:0000256" key="2">
    <source>
        <dbReference type="ARBA" id="ARBA00022448"/>
    </source>
</evidence>
<dbReference type="SUPFAM" id="SSF57802">
    <property type="entry name" value="Rubredoxin-like"/>
    <property type="match status" value="1"/>
</dbReference>
<dbReference type="AlphaFoldDB" id="A0A484HGG3"/>
<dbReference type="CDD" id="cd00729">
    <property type="entry name" value="rubredoxin_SM"/>
    <property type="match status" value="1"/>
</dbReference>
<evidence type="ECO:0000259" key="7">
    <source>
        <dbReference type="PROSITE" id="PS50905"/>
    </source>
</evidence>
<sequence length="191" mass="21717">MTQFKESRTAKNLLVSFAFESQANNRYLFFADQAKKDGYMQISKIFAETARQEFEHALRFFKFFNGGELEVTATFLTGVIKGTYDNLIASADLENHVHSRLYPGFAAVAREENYERAAETWDAIIVAERHHETLFAALARRVRSGKIFRKDEGAVWRCGNCGYLHEGPDAPKQCPACLRPQGHFEVLCDPV</sequence>
<feature type="domain" description="Rubredoxin-like" evidence="6">
    <location>
        <begin position="153"/>
        <end position="187"/>
    </location>
</feature>
<dbReference type="CDD" id="cd01041">
    <property type="entry name" value="Rubrerythrin"/>
    <property type="match status" value="1"/>
</dbReference>
<comment type="cofactor">
    <cofactor evidence="1">
        <name>Fe(3+)</name>
        <dbReference type="ChEBI" id="CHEBI:29034"/>
    </cofactor>
</comment>
<dbReference type="InterPro" id="IPR024934">
    <property type="entry name" value="Rubredoxin-like_dom"/>
</dbReference>
<keyword evidence="5" id="KW-0408">Iron</keyword>
<keyword evidence="3" id="KW-0479">Metal-binding</keyword>
<keyword evidence="2" id="KW-0813">Transport</keyword>
<reference evidence="8" key="1">
    <citation type="submission" date="2019-01" db="EMBL/GenBank/DDBJ databases">
        <authorList>
            <consortium name="Genoscope - CEA"/>
            <person name="William W."/>
        </authorList>
    </citation>
    <scope>NUCLEOTIDE SEQUENCE</scope>
    <source>
        <strain evidence="8">CR-1</strain>
    </source>
</reference>
<evidence type="ECO:0000256" key="4">
    <source>
        <dbReference type="ARBA" id="ARBA00022982"/>
    </source>
</evidence>
<dbReference type="SUPFAM" id="SSF47240">
    <property type="entry name" value="Ferritin-like"/>
    <property type="match status" value="1"/>
</dbReference>
<name>A0A484HGG3_9BACT</name>
<evidence type="ECO:0000256" key="3">
    <source>
        <dbReference type="ARBA" id="ARBA00022723"/>
    </source>
</evidence>
<dbReference type="InterPro" id="IPR009078">
    <property type="entry name" value="Ferritin-like_SF"/>
</dbReference>
<protein>
    <submittedName>
        <fullName evidence="8">Rubrerythrin</fullName>
    </submittedName>
</protein>
<feature type="domain" description="Ferritin-like diiron" evidence="7">
    <location>
        <begin position="3"/>
        <end position="146"/>
    </location>
</feature>
<evidence type="ECO:0000256" key="1">
    <source>
        <dbReference type="ARBA" id="ARBA00001965"/>
    </source>
</evidence>
<dbReference type="EMBL" id="CAACVI010000023">
    <property type="protein sequence ID" value="VEN74300.1"/>
    <property type="molecule type" value="Genomic_DNA"/>
</dbReference>
<dbReference type="InterPro" id="IPR048574">
    <property type="entry name" value="RUBY_RBDX"/>
</dbReference>
<dbReference type="NCBIfam" id="NF045767">
    <property type="entry name" value="RuberyRbr"/>
    <property type="match status" value="1"/>
</dbReference>
<evidence type="ECO:0000313" key="8">
    <source>
        <dbReference type="EMBL" id="VEN74300.1"/>
    </source>
</evidence>
<evidence type="ECO:0000256" key="5">
    <source>
        <dbReference type="ARBA" id="ARBA00023004"/>
    </source>
</evidence>
<dbReference type="GO" id="GO:0016491">
    <property type="term" value="F:oxidoreductase activity"/>
    <property type="evidence" value="ECO:0007669"/>
    <property type="project" value="InterPro"/>
</dbReference>
<keyword evidence="4" id="KW-0249">Electron transport</keyword>
<dbReference type="Gene3D" id="1.20.1260.10">
    <property type="match status" value="1"/>
</dbReference>
<dbReference type="Pfam" id="PF21349">
    <property type="entry name" value="RUBY_RBDX"/>
    <property type="match status" value="1"/>
</dbReference>
<dbReference type="GO" id="GO:0005506">
    <property type="term" value="F:iron ion binding"/>
    <property type="evidence" value="ECO:0007669"/>
    <property type="project" value="InterPro"/>
</dbReference>